<dbReference type="InterPro" id="IPR036249">
    <property type="entry name" value="Thioredoxin-like_sf"/>
</dbReference>
<name>A0A6A4HJ63_9AGAR</name>
<dbReference type="PANTHER" id="PTHR21148">
    <property type="entry name" value="THIOREDOXIN DOMAIN-CONTAINING PROTEIN 9"/>
    <property type="match status" value="1"/>
</dbReference>
<evidence type="ECO:0000256" key="1">
    <source>
        <dbReference type="SAM" id="MobiDB-lite"/>
    </source>
</evidence>
<evidence type="ECO:0000313" key="3">
    <source>
        <dbReference type="Proteomes" id="UP000799118"/>
    </source>
</evidence>
<dbReference type="SUPFAM" id="SSF52833">
    <property type="entry name" value="Thioredoxin-like"/>
    <property type="match status" value="1"/>
</dbReference>
<protein>
    <submittedName>
        <fullName evidence="2">Thioredoxin-like protein</fullName>
    </submittedName>
</protein>
<proteinExistence type="predicted"/>
<dbReference type="AlphaFoldDB" id="A0A6A4HJ63"/>
<dbReference type="Proteomes" id="UP000799118">
    <property type="component" value="Unassembled WGS sequence"/>
</dbReference>
<keyword evidence="3" id="KW-1185">Reference proteome</keyword>
<feature type="compositionally biased region" description="Acidic residues" evidence="1">
    <location>
        <begin position="232"/>
        <end position="243"/>
    </location>
</feature>
<dbReference type="EMBL" id="ML769502">
    <property type="protein sequence ID" value="KAE9397144.1"/>
    <property type="molecule type" value="Genomic_DNA"/>
</dbReference>
<organism evidence="2 3">
    <name type="scientific">Gymnopus androsaceus JB14</name>
    <dbReference type="NCBI Taxonomy" id="1447944"/>
    <lineage>
        <taxon>Eukaryota</taxon>
        <taxon>Fungi</taxon>
        <taxon>Dikarya</taxon>
        <taxon>Basidiomycota</taxon>
        <taxon>Agaricomycotina</taxon>
        <taxon>Agaricomycetes</taxon>
        <taxon>Agaricomycetidae</taxon>
        <taxon>Agaricales</taxon>
        <taxon>Marasmiineae</taxon>
        <taxon>Omphalotaceae</taxon>
        <taxon>Gymnopus</taxon>
    </lineage>
</organism>
<dbReference type="CDD" id="cd02989">
    <property type="entry name" value="Phd_like_TxnDC9"/>
    <property type="match status" value="1"/>
</dbReference>
<dbReference type="Gene3D" id="3.40.30.10">
    <property type="entry name" value="Glutaredoxin"/>
    <property type="match status" value="1"/>
</dbReference>
<evidence type="ECO:0000313" key="2">
    <source>
        <dbReference type="EMBL" id="KAE9397144.1"/>
    </source>
</evidence>
<feature type="region of interest" description="Disordered" evidence="1">
    <location>
        <begin position="222"/>
        <end position="243"/>
    </location>
</feature>
<feature type="region of interest" description="Disordered" evidence="1">
    <location>
        <begin position="1"/>
        <end position="34"/>
    </location>
</feature>
<accession>A0A6A4HJ63</accession>
<reference evidence="2" key="1">
    <citation type="journal article" date="2019" name="Environ. Microbiol.">
        <title>Fungal ecological strategies reflected in gene transcription - a case study of two litter decomposers.</title>
        <authorList>
            <person name="Barbi F."/>
            <person name="Kohler A."/>
            <person name="Barry K."/>
            <person name="Baskaran P."/>
            <person name="Daum C."/>
            <person name="Fauchery L."/>
            <person name="Ihrmark K."/>
            <person name="Kuo A."/>
            <person name="LaButti K."/>
            <person name="Lipzen A."/>
            <person name="Morin E."/>
            <person name="Grigoriev I.V."/>
            <person name="Henrissat B."/>
            <person name="Lindahl B."/>
            <person name="Martin F."/>
        </authorList>
    </citation>
    <scope>NUCLEOTIDE SEQUENCE</scope>
    <source>
        <strain evidence="2">JB14</strain>
    </source>
</reference>
<gene>
    <name evidence="2" type="ORF">BT96DRAFT_87482</name>
</gene>
<dbReference type="OrthoDB" id="10257948at2759"/>
<sequence>MDSNSKITSLAARLIEPNRPSNRSKYDEEDDADDDEALFAELEAEIDNDGNSTMREQGLAMLRREMERMQELKQNHYGTYNEVTDEKEVVRITAHEPRCVVHFYHPNFKRCEIMDKHLAKIAPKYFNTRFFRVFVENIPWLVEKLSIKVLPCVICFVKGVTKDRLVGFEELGNNDAFTTAALELRLSVCGMSSTVDIVEFGTKVLSGVTHKPTGNVMDPIYTVSSRGRNNQDDDNADVFDLDD</sequence>